<dbReference type="Proteomes" id="UP000276437">
    <property type="component" value="Chromosome"/>
</dbReference>
<proteinExistence type="predicted"/>
<keyword evidence="3" id="KW-1185">Reference proteome</keyword>
<gene>
    <name evidence="2" type="ORF">MAMMFC1_01711</name>
</gene>
<reference evidence="2 3" key="1">
    <citation type="journal article" date="2018" name="Int. J. Syst. Evol. Microbiol.">
        <title>Methylomusa anaerophila gen. nov., sp. nov., an anaerobic methanol-utilizing bacterium isolated from a microbial fuel cell.</title>
        <authorList>
            <person name="Amano N."/>
            <person name="Yamamuro A."/>
            <person name="Miyahara M."/>
            <person name="Kouzuma A."/>
            <person name="Abe T."/>
            <person name="Watanabe K."/>
        </authorList>
    </citation>
    <scope>NUCLEOTIDE SEQUENCE [LARGE SCALE GENOMIC DNA]</scope>
    <source>
        <strain evidence="2 3">MMFC1</strain>
    </source>
</reference>
<feature type="region of interest" description="Disordered" evidence="1">
    <location>
        <begin position="1"/>
        <end position="26"/>
    </location>
</feature>
<evidence type="ECO:0000313" key="2">
    <source>
        <dbReference type="EMBL" id="BBB91043.1"/>
    </source>
</evidence>
<organism evidence="2 3">
    <name type="scientific">Methylomusa anaerophila</name>
    <dbReference type="NCBI Taxonomy" id="1930071"/>
    <lineage>
        <taxon>Bacteria</taxon>
        <taxon>Bacillati</taxon>
        <taxon>Bacillota</taxon>
        <taxon>Negativicutes</taxon>
        <taxon>Selenomonadales</taxon>
        <taxon>Sporomusaceae</taxon>
        <taxon>Methylomusa</taxon>
    </lineage>
</organism>
<name>A0A348AIZ5_9FIRM</name>
<sequence length="62" mass="7231">MPRGGPGRGQGRKPTGQLPNKSIRMTDEEKADLVEYLELRRKYPDKFQEVKEFIKKLRGDLE</sequence>
<dbReference type="RefSeq" id="WP_126308109.1">
    <property type="nucleotide sequence ID" value="NZ_AP018449.1"/>
</dbReference>
<dbReference type="KEGG" id="mana:MAMMFC1_01711"/>
<accession>A0A348AIZ5</accession>
<evidence type="ECO:0000256" key="1">
    <source>
        <dbReference type="SAM" id="MobiDB-lite"/>
    </source>
</evidence>
<dbReference type="AlphaFoldDB" id="A0A348AIZ5"/>
<protein>
    <submittedName>
        <fullName evidence="2">Uncharacterized protein</fullName>
    </submittedName>
</protein>
<evidence type="ECO:0000313" key="3">
    <source>
        <dbReference type="Proteomes" id="UP000276437"/>
    </source>
</evidence>
<dbReference type="EMBL" id="AP018449">
    <property type="protein sequence ID" value="BBB91043.1"/>
    <property type="molecule type" value="Genomic_DNA"/>
</dbReference>